<dbReference type="Gene3D" id="1.10.10.10">
    <property type="entry name" value="Winged helix-like DNA-binding domain superfamily/Winged helix DNA-binding domain"/>
    <property type="match status" value="1"/>
</dbReference>
<evidence type="ECO:0000313" key="2">
    <source>
        <dbReference type="Proteomes" id="UP000029868"/>
    </source>
</evidence>
<protein>
    <recommendedName>
        <fullName evidence="3">Transposase IS30-like HTH domain-containing protein</fullName>
    </recommendedName>
</protein>
<gene>
    <name evidence="1" type="ORF">GAB14E_2656</name>
</gene>
<dbReference type="Proteomes" id="UP000029868">
    <property type="component" value="Unassembled WGS sequence"/>
</dbReference>
<sequence length="48" mass="5671">MFTKRITRQKRQQIISLRDKNYAHKYIAEKVGCHRNTVGKILKQEGLA</sequence>
<proteinExistence type="predicted"/>
<accession>A0A099KTX8</accession>
<dbReference type="OrthoDB" id="7068140at2"/>
<dbReference type="EMBL" id="JQEC01000027">
    <property type="protein sequence ID" value="KGJ93332.1"/>
    <property type="molecule type" value="Genomic_DNA"/>
</dbReference>
<dbReference type="AlphaFoldDB" id="A0A099KTX8"/>
<name>A0A099KTX8_COLPS</name>
<comment type="caution">
    <text evidence="1">The sequence shown here is derived from an EMBL/GenBank/DDBJ whole genome shotgun (WGS) entry which is preliminary data.</text>
</comment>
<dbReference type="InterPro" id="IPR036388">
    <property type="entry name" value="WH-like_DNA-bd_sf"/>
</dbReference>
<organism evidence="1 2">
    <name type="scientific">Colwellia psychrerythraea</name>
    <name type="common">Vibrio psychroerythus</name>
    <dbReference type="NCBI Taxonomy" id="28229"/>
    <lineage>
        <taxon>Bacteria</taxon>
        <taxon>Pseudomonadati</taxon>
        <taxon>Pseudomonadota</taxon>
        <taxon>Gammaproteobacteria</taxon>
        <taxon>Alteromonadales</taxon>
        <taxon>Colwelliaceae</taxon>
        <taxon>Colwellia</taxon>
    </lineage>
</organism>
<evidence type="ECO:0000313" key="1">
    <source>
        <dbReference type="EMBL" id="KGJ93332.1"/>
    </source>
</evidence>
<dbReference type="RefSeq" id="WP_156115726.1">
    <property type="nucleotide sequence ID" value="NZ_JQEC01000027.1"/>
</dbReference>
<evidence type="ECO:0008006" key="3">
    <source>
        <dbReference type="Google" id="ProtNLM"/>
    </source>
</evidence>
<reference evidence="1 2" key="1">
    <citation type="submission" date="2014-08" db="EMBL/GenBank/DDBJ databases">
        <title>Genomic and Phenotypic Diversity of Colwellia psychrerythraea strains from Disparate Marine Basins.</title>
        <authorList>
            <person name="Techtmann S.M."/>
            <person name="Stelling S.C."/>
            <person name="Utturkar S.M."/>
            <person name="Alshibli N."/>
            <person name="Harris A."/>
            <person name="Brown S.D."/>
            <person name="Hazen T.C."/>
        </authorList>
    </citation>
    <scope>NUCLEOTIDE SEQUENCE [LARGE SCALE GENOMIC DNA]</scope>
    <source>
        <strain evidence="1 2">GAB14E</strain>
    </source>
</reference>